<dbReference type="Gene3D" id="1.10.4190.10">
    <property type="entry name" value="Urease accessory protein UreF"/>
    <property type="match status" value="1"/>
</dbReference>
<dbReference type="STRING" id="1293036.GCA_001315825_01763"/>
<gene>
    <name evidence="3" type="ORF">DFR87_00495</name>
</gene>
<keyword evidence="4" id="KW-1185">Reference proteome</keyword>
<dbReference type="PIRSF" id="PIRSF009467">
    <property type="entry name" value="Ureas_acces_UreF"/>
    <property type="match status" value="1"/>
</dbReference>
<dbReference type="KEGG" id="mhk:DFR87_00495"/>
<organism evidence="3 4">
    <name type="scientific">Metallosphaera hakonensis JCM 8857 = DSM 7519</name>
    <dbReference type="NCBI Taxonomy" id="1293036"/>
    <lineage>
        <taxon>Archaea</taxon>
        <taxon>Thermoproteota</taxon>
        <taxon>Thermoprotei</taxon>
        <taxon>Sulfolobales</taxon>
        <taxon>Sulfolobaceae</taxon>
        <taxon>Metallosphaera</taxon>
    </lineage>
</organism>
<proteinExistence type="predicted"/>
<sequence length="199" mass="22374">MTSQIIRSFQLFDSSLPLGGFNYSYGVEEAYYQGYDIKSFIRSIFKNVIERGDIPLARMAFRDPYDANKLALASKLTREIRDATVNMGRSLAMLGICKDEFVERVRKGEKGAYPIVVARCCVSLGIEEEICLSGLAYSELAQMVFSAVRLGALDFQEGQRFLFEVSGEVSLSESFEPFSPVLDVLSIKHETREPKVFMS</sequence>
<dbReference type="RefSeq" id="WP_110368674.1">
    <property type="nucleotide sequence ID" value="NZ_CP029287.2"/>
</dbReference>
<reference evidence="3 4" key="1">
    <citation type="submission" date="2018-05" db="EMBL/GenBank/DDBJ databases">
        <title>Complete Genome Sequences of Extremely Thermoacidophilic, Metal-Mobilizing Type-Strain Members of the Archaeal Family Sulfolobaceae: Acidianus brierleyi DSM-1651T, Acidianus sulfidivorans DSM-18786T, Metallosphaera hakonensis DSM-7519T, and Metallosphaera prunae DSM-10039T.</title>
        <authorList>
            <person name="Counts J.A."/>
            <person name="Kelly R.M."/>
        </authorList>
    </citation>
    <scope>NUCLEOTIDE SEQUENCE [LARGE SCALE GENOMIC DNA]</scope>
    <source>
        <strain evidence="3 4">HO1-1</strain>
    </source>
</reference>
<dbReference type="InterPro" id="IPR002639">
    <property type="entry name" value="UreF"/>
</dbReference>
<dbReference type="OrthoDB" id="1740at2157"/>
<dbReference type="InterPro" id="IPR038277">
    <property type="entry name" value="UreF_sf"/>
</dbReference>
<evidence type="ECO:0000256" key="2">
    <source>
        <dbReference type="ARBA" id="ARBA00023186"/>
    </source>
</evidence>
<protein>
    <submittedName>
        <fullName evidence="3">Urease accessory protein UreF</fullName>
    </submittedName>
</protein>
<accession>A0A2U9IQW4</accession>
<evidence type="ECO:0000313" key="4">
    <source>
        <dbReference type="Proteomes" id="UP000247586"/>
    </source>
</evidence>
<name>A0A2U9IQW4_9CREN</name>
<reference evidence="4" key="2">
    <citation type="submission" date="2020-03" db="EMBL/GenBank/DDBJ databases">
        <title>Complete Genome Sequences of Extremely Thermoacidophilic, Metal-Mobilizing Type-Strain Members of the Archaeal Family Sulfolobaceae: Acidianus brierleyi DSM-1651T, Acidianus sulfidivorans DSM-18786T, Metallosphaera hakonensis DSM-7519T, and Metallosphaera prunae DSM-10039T.</title>
        <authorList>
            <person name="Counts J.A."/>
            <person name="Kelly R.M."/>
        </authorList>
    </citation>
    <scope>NUCLEOTIDE SEQUENCE [LARGE SCALE GENOMIC DNA]</scope>
    <source>
        <strain evidence="4">HO1-1</strain>
    </source>
</reference>
<dbReference type="GO" id="GO:0016151">
    <property type="term" value="F:nickel cation binding"/>
    <property type="evidence" value="ECO:0007669"/>
    <property type="project" value="InterPro"/>
</dbReference>
<evidence type="ECO:0000256" key="1">
    <source>
        <dbReference type="ARBA" id="ARBA00022988"/>
    </source>
</evidence>
<keyword evidence="1" id="KW-0996">Nickel insertion</keyword>
<reference evidence="4" key="3">
    <citation type="submission" date="2020-03" db="EMBL/GenBank/DDBJ databases">
        <title>Sequencing and Assembly of Multiple Reported Metal-Biooxidizing Members of the Extremely Thermoacidophilic Archaeal Family Sulfolobaceae.</title>
        <authorList>
            <person name="Counts J.A."/>
            <person name="Kelly R.M."/>
        </authorList>
    </citation>
    <scope>NUCLEOTIDE SEQUENCE [LARGE SCALE GENOMIC DNA]</scope>
    <source>
        <strain evidence="4">HO1-1</strain>
    </source>
</reference>
<dbReference type="PANTHER" id="PTHR33620">
    <property type="entry name" value="UREASE ACCESSORY PROTEIN F"/>
    <property type="match status" value="1"/>
</dbReference>
<dbReference type="Pfam" id="PF01730">
    <property type="entry name" value="UreF"/>
    <property type="match status" value="1"/>
</dbReference>
<keyword evidence="2" id="KW-0143">Chaperone</keyword>
<evidence type="ECO:0000313" key="3">
    <source>
        <dbReference type="EMBL" id="AWR98439.1"/>
    </source>
</evidence>
<dbReference type="PANTHER" id="PTHR33620:SF1">
    <property type="entry name" value="UREASE ACCESSORY PROTEIN F"/>
    <property type="match status" value="1"/>
</dbReference>
<dbReference type="Proteomes" id="UP000247586">
    <property type="component" value="Chromosome"/>
</dbReference>
<dbReference type="GeneID" id="36833775"/>
<dbReference type="EMBL" id="CP029287">
    <property type="protein sequence ID" value="AWR98439.1"/>
    <property type="molecule type" value="Genomic_DNA"/>
</dbReference>
<dbReference type="AlphaFoldDB" id="A0A2U9IQW4"/>